<accession>A0A0R1VNB7</accession>
<dbReference type="EMBL" id="AZFN01000004">
    <property type="protein sequence ID" value="KRM03196.1"/>
    <property type="molecule type" value="Genomic_DNA"/>
</dbReference>
<dbReference type="Proteomes" id="UP000051739">
    <property type="component" value="Unassembled WGS sequence"/>
</dbReference>
<evidence type="ECO:0000313" key="2">
    <source>
        <dbReference type="Proteomes" id="UP000051739"/>
    </source>
</evidence>
<protein>
    <submittedName>
        <fullName evidence="1">Cof-like hydrolase family protein</fullName>
    </submittedName>
</protein>
<dbReference type="Pfam" id="PF08282">
    <property type="entry name" value="Hydrolase_3"/>
    <property type="match status" value="1"/>
</dbReference>
<dbReference type="SFLD" id="SFLDG01140">
    <property type="entry name" value="C2.B:_Phosphomannomutase_and_P"/>
    <property type="match status" value="1"/>
</dbReference>
<dbReference type="PANTHER" id="PTHR10000:SF8">
    <property type="entry name" value="HAD SUPERFAMILY HYDROLASE-LIKE, TYPE 3"/>
    <property type="match status" value="1"/>
</dbReference>
<sequence length="268" mass="29573">MTIKHIFTDLDGTLLNSDGRLTDENALLIKQSQLPVTMVSARSPREMLAPLRQLALTGPQIAFNGGLIYQMLQGELKVLDTHPMNLVTGRQILSYMAIYFPSISTTYYDERAWYADHVDYGTEIESQVTGEAPVIMNPGQFLANPASHLMKIMIMTHNSAEREVISQALAQLHLQDVNIKASGEQYLEITSRQALKSLGINYIAKSLKLNKAEMVAFGDGQNDLPMFQQVGLAVAMENAATEVKAQANLITKTNDLNGVGWGLNYLIS</sequence>
<dbReference type="AlphaFoldDB" id="A0A0R1VNB7"/>
<dbReference type="GO" id="GO:0000287">
    <property type="term" value="F:magnesium ion binding"/>
    <property type="evidence" value="ECO:0007669"/>
    <property type="project" value="TreeGrafter"/>
</dbReference>
<proteinExistence type="predicted"/>
<gene>
    <name evidence="1" type="ORF">FC60_GL001280</name>
</gene>
<dbReference type="Gene3D" id="3.30.1240.10">
    <property type="match status" value="1"/>
</dbReference>
<organism evidence="1 2">
    <name type="scientific">Limosilactobacillus gastricus DSM 16045</name>
    <dbReference type="NCBI Taxonomy" id="1423749"/>
    <lineage>
        <taxon>Bacteria</taxon>
        <taxon>Bacillati</taxon>
        <taxon>Bacillota</taxon>
        <taxon>Bacilli</taxon>
        <taxon>Lactobacillales</taxon>
        <taxon>Lactobacillaceae</taxon>
        <taxon>Limosilactobacillus</taxon>
    </lineage>
</organism>
<evidence type="ECO:0000313" key="1">
    <source>
        <dbReference type="EMBL" id="KRM03196.1"/>
    </source>
</evidence>
<dbReference type="InterPro" id="IPR006379">
    <property type="entry name" value="HAD-SF_hydro_IIB"/>
</dbReference>
<dbReference type="GO" id="GO:0016791">
    <property type="term" value="F:phosphatase activity"/>
    <property type="evidence" value="ECO:0007669"/>
    <property type="project" value="TreeGrafter"/>
</dbReference>
<dbReference type="InterPro" id="IPR000150">
    <property type="entry name" value="Cof"/>
</dbReference>
<keyword evidence="1" id="KW-0378">Hydrolase</keyword>
<dbReference type="SUPFAM" id="SSF56784">
    <property type="entry name" value="HAD-like"/>
    <property type="match status" value="1"/>
</dbReference>
<dbReference type="PATRIC" id="fig|1423749.3.peg.1311"/>
<dbReference type="InterPro" id="IPR023214">
    <property type="entry name" value="HAD_sf"/>
</dbReference>
<keyword evidence="2" id="KW-1185">Reference proteome</keyword>
<dbReference type="RefSeq" id="WP_056936792.1">
    <property type="nucleotide sequence ID" value="NZ_AZFN01000004.1"/>
</dbReference>
<dbReference type="SFLD" id="SFLDS00003">
    <property type="entry name" value="Haloacid_Dehalogenase"/>
    <property type="match status" value="1"/>
</dbReference>
<dbReference type="NCBIfam" id="TIGR00099">
    <property type="entry name" value="Cof-subfamily"/>
    <property type="match status" value="1"/>
</dbReference>
<reference evidence="1 2" key="1">
    <citation type="journal article" date="2015" name="Genome Announc.">
        <title>Expanding the biotechnology potential of lactobacilli through comparative genomics of 213 strains and associated genera.</title>
        <authorList>
            <person name="Sun Z."/>
            <person name="Harris H.M."/>
            <person name="McCann A."/>
            <person name="Guo C."/>
            <person name="Argimon S."/>
            <person name="Zhang W."/>
            <person name="Yang X."/>
            <person name="Jeffery I.B."/>
            <person name="Cooney J.C."/>
            <person name="Kagawa T.F."/>
            <person name="Liu W."/>
            <person name="Song Y."/>
            <person name="Salvetti E."/>
            <person name="Wrobel A."/>
            <person name="Rasinkangas P."/>
            <person name="Parkhill J."/>
            <person name="Rea M.C."/>
            <person name="O'Sullivan O."/>
            <person name="Ritari J."/>
            <person name="Douillard F.P."/>
            <person name="Paul Ross R."/>
            <person name="Yang R."/>
            <person name="Briner A.E."/>
            <person name="Felis G.E."/>
            <person name="de Vos W.M."/>
            <person name="Barrangou R."/>
            <person name="Klaenhammer T.R."/>
            <person name="Caufield P.W."/>
            <person name="Cui Y."/>
            <person name="Zhang H."/>
            <person name="O'Toole P.W."/>
        </authorList>
    </citation>
    <scope>NUCLEOTIDE SEQUENCE [LARGE SCALE GENOMIC DNA]</scope>
    <source>
        <strain evidence="1 2">DSM 16045</strain>
    </source>
</reference>
<dbReference type="Gene3D" id="3.40.50.1000">
    <property type="entry name" value="HAD superfamily/HAD-like"/>
    <property type="match status" value="1"/>
</dbReference>
<name>A0A0R1VNB7_9LACO</name>
<comment type="caution">
    <text evidence="1">The sequence shown here is derived from an EMBL/GenBank/DDBJ whole genome shotgun (WGS) entry which is preliminary data.</text>
</comment>
<dbReference type="PANTHER" id="PTHR10000">
    <property type="entry name" value="PHOSPHOSERINE PHOSPHATASE"/>
    <property type="match status" value="1"/>
</dbReference>
<dbReference type="InterPro" id="IPR036412">
    <property type="entry name" value="HAD-like_sf"/>
</dbReference>
<dbReference type="GO" id="GO:0005829">
    <property type="term" value="C:cytosol"/>
    <property type="evidence" value="ECO:0007669"/>
    <property type="project" value="TreeGrafter"/>
</dbReference>
<dbReference type="NCBIfam" id="TIGR01484">
    <property type="entry name" value="HAD-SF-IIB"/>
    <property type="match status" value="1"/>
</dbReference>